<dbReference type="EMBL" id="JAAALK010000288">
    <property type="protein sequence ID" value="KAG8051732.1"/>
    <property type="molecule type" value="Genomic_DNA"/>
</dbReference>
<protein>
    <submittedName>
        <fullName evidence="2">Uncharacterized protein</fullName>
    </submittedName>
</protein>
<evidence type="ECO:0000313" key="2">
    <source>
        <dbReference type="EMBL" id="KAG8051732.1"/>
    </source>
</evidence>
<organism evidence="2 3">
    <name type="scientific">Zizania palustris</name>
    <name type="common">Northern wild rice</name>
    <dbReference type="NCBI Taxonomy" id="103762"/>
    <lineage>
        <taxon>Eukaryota</taxon>
        <taxon>Viridiplantae</taxon>
        <taxon>Streptophyta</taxon>
        <taxon>Embryophyta</taxon>
        <taxon>Tracheophyta</taxon>
        <taxon>Spermatophyta</taxon>
        <taxon>Magnoliopsida</taxon>
        <taxon>Liliopsida</taxon>
        <taxon>Poales</taxon>
        <taxon>Poaceae</taxon>
        <taxon>BOP clade</taxon>
        <taxon>Oryzoideae</taxon>
        <taxon>Oryzeae</taxon>
        <taxon>Zizaniinae</taxon>
        <taxon>Zizania</taxon>
    </lineage>
</organism>
<reference evidence="2" key="2">
    <citation type="submission" date="2021-02" db="EMBL/GenBank/DDBJ databases">
        <authorList>
            <person name="Kimball J.A."/>
            <person name="Haas M.W."/>
            <person name="Macchietto M."/>
            <person name="Kono T."/>
            <person name="Duquette J."/>
            <person name="Shao M."/>
        </authorList>
    </citation>
    <scope>NUCLEOTIDE SEQUENCE</scope>
    <source>
        <tissue evidence="2">Fresh leaf tissue</tissue>
    </source>
</reference>
<gene>
    <name evidence="2" type="ORF">GUJ93_ZPchr0001g29888</name>
</gene>
<sequence length="89" mass="8823">MASAVVMHRSSSDGGSRVVGAGDERAGWEVQPSDMVVQACEEGVAAGAGTGGGAGGVPPRPPPSEISVRVKYGSARHEVAVSSIATFGE</sequence>
<feature type="region of interest" description="Disordered" evidence="1">
    <location>
        <begin position="1"/>
        <end position="20"/>
    </location>
</feature>
<evidence type="ECO:0000313" key="3">
    <source>
        <dbReference type="Proteomes" id="UP000729402"/>
    </source>
</evidence>
<accession>A0A8J5RMU4</accession>
<evidence type="ECO:0000256" key="1">
    <source>
        <dbReference type="SAM" id="MobiDB-lite"/>
    </source>
</evidence>
<comment type="caution">
    <text evidence="2">The sequence shown here is derived from an EMBL/GenBank/DDBJ whole genome shotgun (WGS) entry which is preliminary data.</text>
</comment>
<name>A0A8J5RMU4_ZIZPA</name>
<dbReference type="AlphaFoldDB" id="A0A8J5RMU4"/>
<keyword evidence="3" id="KW-1185">Reference proteome</keyword>
<dbReference type="Proteomes" id="UP000729402">
    <property type="component" value="Unassembled WGS sequence"/>
</dbReference>
<reference evidence="2" key="1">
    <citation type="journal article" date="2021" name="bioRxiv">
        <title>Whole Genome Assembly and Annotation of Northern Wild Rice, Zizania palustris L., Supports a Whole Genome Duplication in the Zizania Genus.</title>
        <authorList>
            <person name="Haas M."/>
            <person name="Kono T."/>
            <person name="Macchietto M."/>
            <person name="Millas R."/>
            <person name="McGilp L."/>
            <person name="Shao M."/>
            <person name="Duquette J."/>
            <person name="Hirsch C.N."/>
            <person name="Kimball J."/>
        </authorList>
    </citation>
    <scope>NUCLEOTIDE SEQUENCE</scope>
    <source>
        <tissue evidence="2">Fresh leaf tissue</tissue>
    </source>
</reference>
<proteinExistence type="predicted"/>